<evidence type="ECO:0000256" key="7">
    <source>
        <dbReference type="ARBA" id="ARBA00022676"/>
    </source>
</evidence>
<dbReference type="InterPro" id="IPR029044">
    <property type="entry name" value="Nucleotide-diphossugar_trans"/>
</dbReference>
<evidence type="ECO:0000313" key="16">
    <source>
        <dbReference type="EMBL" id="WRT65415.1"/>
    </source>
</evidence>
<keyword evidence="10 15" id="KW-1133">Transmembrane helix</keyword>
<proteinExistence type="inferred from homology"/>
<organism evidence="16 17">
    <name type="scientific">Kwoniella shivajii</name>
    <dbReference type="NCBI Taxonomy" id="564305"/>
    <lineage>
        <taxon>Eukaryota</taxon>
        <taxon>Fungi</taxon>
        <taxon>Dikarya</taxon>
        <taxon>Basidiomycota</taxon>
        <taxon>Agaricomycotina</taxon>
        <taxon>Tremellomycetes</taxon>
        <taxon>Tremellales</taxon>
        <taxon>Cryptococcaceae</taxon>
        <taxon>Kwoniella</taxon>
    </lineage>
</organism>
<comment type="subcellular location">
    <subcellularLocation>
        <location evidence="1">Membrane</location>
        <topology evidence="1">Multi-pass membrane protein</topology>
    </subcellularLocation>
</comment>
<comment type="pathway">
    <text evidence="2">Lipid metabolism; sphingolipid metabolism.</text>
</comment>
<keyword evidence="9 15" id="KW-0812">Transmembrane</keyword>
<evidence type="ECO:0000256" key="4">
    <source>
        <dbReference type="ARBA" id="ARBA00006739"/>
    </source>
</evidence>
<evidence type="ECO:0000256" key="11">
    <source>
        <dbReference type="ARBA" id="ARBA00023136"/>
    </source>
</evidence>
<evidence type="ECO:0000256" key="6">
    <source>
        <dbReference type="ARBA" id="ARBA00019988"/>
    </source>
</evidence>
<evidence type="ECO:0000256" key="5">
    <source>
        <dbReference type="ARBA" id="ARBA00012699"/>
    </source>
</evidence>
<evidence type="ECO:0000256" key="2">
    <source>
        <dbReference type="ARBA" id="ARBA00004760"/>
    </source>
</evidence>
<evidence type="ECO:0000256" key="9">
    <source>
        <dbReference type="ARBA" id="ARBA00022692"/>
    </source>
</evidence>
<comment type="pathway">
    <text evidence="3">Sphingolipid metabolism.</text>
</comment>
<evidence type="ECO:0000256" key="8">
    <source>
        <dbReference type="ARBA" id="ARBA00022679"/>
    </source>
</evidence>
<dbReference type="GeneID" id="87954489"/>
<evidence type="ECO:0000256" key="15">
    <source>
        <dbReference type="SAM" id="Phobius"/>
    </source>
</evidence>
<dbReference type="Proteomes" id="UP001329825">
    <property type="component" value="Chromosome 3"/>
</dbReference>
<dbReference type="RefSeq" id="XP_062790155.1">
    <property type="nucleotide sequence ID" value="XM_062934104.1"/>
</dbReference>
<accession>A0ABZ1CUW0</accession>
<protein>
    <recommendedName>
        <fullName evidence="6">Ceramide glucosyltransferase</fullName>
        <ecNumber evidence="5">2.4.1.80</ecNumber>
    </recommendedName>
    <alternativeName>
        <fullName evidence="13">Glucosylceramide synthase</fullName>
    </alternativeName>
    <alternativeName>
        <fullName evidence="14">UDP-glucose ceramide glucosyltransferase</fullName>
    </alternativeName>
    <alternativeName>
        <fullName evidence="12">UDP-glucose:N-acylsphingosine D-glucosyltransferase</fullName>
    </alternativeName>
</protein>
<keyword evidence="17" id="KW-1185">Reference proteome</keyword>
<evidence type="ECO:0000256" key="1">
    <source>
        <dbReference type="ARBA" id="ARBA00004141"/>
    </source>
</evidence>
<dbReference type="SUPFAM" id="SSF53448">
    <property type="entry name" value="Nucleotide-diphospho-sugar transferases"/>
    <property type="match status" value="1"/>
</dbReference>
<dbReference type="EC" id="2.4.1.80" evidence="5"/>
<dbReference type="PANTHER" id="PTHR12726:SF0">
    <property type="entry name" value="CERAMIDE GLUCOSYLTRANSFERASE"/>
    <property type="match status" value="1"/>
</dbReference>
<keyword evidence="8" id="KW-0808">Transferase</keyword>
<evidence type="ECO:0000256" key="12">
    <source>
        <dbReference type="ARBA" id="ARBA00031017"/>
    </source>
</evidence>
<comment type="similarity">
    <text evidence="4">Belongs to the glycosyltransferase 2 family.</text>
</comment>
<reference evidence="16 17" key="1">
    <citation type="submission" date="2024-01" db="EMBL/GenBank/DDBJ databases">
        <title>Comparative genomics of Cryptococcus and Kwoniella reveals pathogenesis evolution and contrasting modes of karyotype evolution via chromosome fusion or intercentromeric recombination.</title>
        <authorList>
            <person name="Coelho M.A."/>
            <person name="David-Palma M."/>
            <person name="Shea T."/>
            <person name="Bowers K."/>
            <person name="McGinley-Smith S."/>
            <person name="Mohammad A.W."/>
            <person name="Gnirke A."/>
            <person name="Yurkov A.M."/>
            <person name="Nowrousian M."/>
            <person name="Sun S."/>
            <person name="Cuomo C.A."/>
            <person name="Heitman J."/>
        </authorList>
    </citation>
    <scope>NUCLEOTIDE SEQUENCE [LARGE SCALE GENOMIC DNA]</scope>
    <source>
        <strain evidence="16">CBS 11374</strain>
    </source>
</reference>
<dbReference type="Pfam" id="PF13506">
    <property type="entry name" value="Glyco_transf_21"/>
    <property type="match status" value="2"/>
</dbReference>
<dbReference type="CDD" id="cd02520">
    <property type="entry name" value="Glucosylceramide_synthase"/>
    <property type="match status" value="1"/>
</dbReference>
<evidence type="ECO:0000256" key="13">
    <source>
        <dbReference type="ARBA" id="ARBA00031543"/>
    </source>
</evidence>
<keyword evidence="7" id="KW-0328">Glycosyltransferase</keyword>
<evidence type="ECO:0000313" key="17">
    <source>
        <dbReference type="Proteomes" id="UP001329825"/>
    </source>
</evidence>
<feature type="transmembrane region" description="Helical" evidence="15">
    <location>
        <begin position="6"/>
        <end position="28"/>
    </location>
</feature>
<dbReference type="EMBL" id="CP141883">
    <property type="protein sequence ID" value="WRT65415.1"/>
    <property type="molecule type" value="Genomic_DNA"/>
</dbReference>
<gene>
    <name evidence="16" type="ORF">IL334_002358</name>
</gene>
<keyword evidence="11 15" id="KW-0472">Membrane</keyword>
<evidence type="ECO:0000256" key="3">
    <source>
        <dbReference type="ARBA" id="ARBA00004991"/>
    </source>
</evidence>
<sequence length="445" mass="49203">MASTFSLLAAIFLLILWAVVWTLCLLGWRTARIRYAHPTLPSRISALSPKAAPGVTIIRPLSGLDENLYNTLQSCMTLDYPKYEVLFALQDENDEALPVVKMVMDKYPEVKARVLIDNTRIGVNPKVNNLIRPFAEASYDLVWVIDSTISVTSGTLGRAVEAFISNNTPYSSLDDPESSQLMSISDDVRKPPMSGEVGLIHQVPIAVCYQNTWGSLIEQAYLNTTHAKMYLAINAVAIDSCVVGKSNLYSRDSISKLNTPAPSLRQSPNPPTGLAAFSLFLAEDNMIGLGLWHQLNLKHAMTSDVALDFLGALSVRDYIDRRVRWLRVRKKMTPLFVTLLEPFTESLVSGLCGAWAVQRLLGASIPALLLVHLAAWLTVDLSTRRALETNIKALKPPGSQAVFLTAWLARECLALPVWLWAMTSDEVVWRGKRYMILSSGAAMTL</sequence>
<evidence type="ECO:0000256" key="10">
    <source>
        <dbReference type="ARBA" id="ARBA00022989"/>
    </source>
</evidence>
<dbReference type="PANTHER" id="PTHR12726">
    <property type="entry name" value="CERAMIDE GLUCOSYLTRANSFERASE"/>
    <property type="match status" value="1"/>
</dbReference>
<evidence type="ECO:0000256" key="14">
    <source>
        <dbReference type="ARBA" id="ARBA00032575"/>
    </source>
</evidence>
<dbReference type="Gene3D" id="3.90.550.10">
    <property type="entry name" value="Spore Coat Polysaccharide Biosynthesis Protein SpsA, Chain A"/>
    <property type="match status" value="1"/>
</dbReference>
<name>A0ABZ1CUW0_9TREE</name>
<dbReference type="InterPro" id="IPR025993">
    <property type="entry name" value="Ceramide_glucosylTrfase"/>
</dbReference>